<feature type="non-terminal residue" evidence="10">
    <location>
        <position position="1"/>
    </location>
</feature>
<feature type="transmembrane region" description="Helical" evidence="9">
    <location>
        <begin position="252"/>
        <end position="270"/>
    </location>
</feature>
<keyword evidence="7 9" id="KW-0472">Membrane</keyword>
<evidence type="ECO:0000256" key="5">
    <source>
        <dbReference type="ARBA" id="ARBA00022692"/>
    </source>
</evidence>
<sequence>ERSFTVGITKLMYDRLVEFPNDVNAFNRFNIHPECHIVDRGEGLDPVQSCVGSGEPILFYLQAVWVLAGLNATRVQWAPNARENMAAPILLLQLWLVTVQLRDRERRTTLQLQVREGGNARAVGPQRAGEHGRADTAAAAVARHSAAQRQRETHHAPAAEATRVQWAPNARENMAAPILLLQLWLVTVQLRDRERRTTLQLQFILMTQIAIFFLMEQLRIIDLKTLCILLHSHFCGLHMAVLILQGNDMLKSSLYTSLFLVISAYCLFFSSLRVKVENRTDLLVESWLVVLRIAIVLCASMYLKKFISDFLEVEEDSHIWDILYSKFTNYKNFHASLYTCSDVFDFMPFSSVKKLFFSFLIPFVVLSIVNMVKSWIINALNKSKLQENDENKSTDDKKETDLQETDKESNTSDEDSGIENTEVRTHDLDLINKRISSGIETKDKLVLFLSNLSIEPAIFYNISQMLVYGVMAALVMRLKLLFVPQMCVVSALMLNKNDF</sequence>
<feature type="transmembrane region" description="Helical" evidence="9">
    <location>
        <begin position="199"/>
        <end position="215"/>
    </location>
</feature>
<keyword evidence="4" id="KW-0808">Transferase</keyword>
<evidence type="ECO:0000256" key="3">
    <source>
        <dbReference type="ARBA" id="ARBA00022676"/>
    </source>
</evidence>
<dbReference type="GO" id="GO:0005637">
    <property type="term" value="C:nuclear inner membrane"/>
    <property type="evidence" value="ECO:0007669"/>
    <property type="project" value="TreeGrafter"/>
</dbReference>
<evidence type="ECO:0000313" key="10">
    <source>
        <dbReference type="EMBL" id="KOB75149.1"/>
    </source>
</evidence>
<dbReference type="InterPro" id="IPR018732">
    <property type="entry name" value="Dpy-19/Dpy-19-like"/>
</dbReference>
<dbReference type="GO" id="GO:0000030">
    <property type="term" value="F:mannosyltransferase activity"/>
    <property type="evidence" value="ECO:0007669"/>
    <property type="project" value="TreeGrafter"/>
</dbReference>
<feature type="transmembrane region" description="Helical" evidence="9">
    <location>
        <begin position="468"/>
        <end position="494"/>
    </location>
</feature>
<reference evidence="10 11" key="1">
    <citation type="journal article" date="2015" name="Genome Biol. Evol.">
        <title>The genome of winter moth (Operophtera brumata) provides a genomic perspective on sexual dimorphism and phenology.</title>
        <authorList>
            <person name="Derks M.F."/>
            <person name="Smit S."/>
            <person name="Salis L."/>
            <person name="Schijlen E."/>
            <person name="Bossers A."/>
            <person name="Mateman C."/>
            <person name="Pijl A.S."/>
            <person name="de Ridder D."/>
            <person name="Groenen M.A."/>
            <person name="Visser M.E."/>
            <person name="Megens H.J."/>
        </authorList>
    </citation>
    <scope>NUCLEOTIDE SEQUENCE [LARGE SCALE GENOMIC DNA]</scope>
    <source>
        <strain evidence="10">WM2013NL</strain>
        <tissue evidence="10">Head and thorax</tissue>
    </source>
</reference>
<name>A0A0L7LIH8_OPEBR</name>
<evidence type="ECO:0000256" key="8">
    <source>
        <dbReference type="SAM" id="MobiDB-lite"/>
    </source>
</evidence>
<evidence type="ECO:0000313" key="11">
    <source>
        <dbReference type="Proteomes" id="UP000037510"/>
    </source>
</evidence>
<feature type="transmembrane region" description="Helical" evidence="9">
    <location>
        <begin position="355"/>
        <end position="376"/>
    </location>
</feature>
<dbReference type="STRING" id="104452.A0A0L7LIH8"/>
<dbReference type="AlphaFoldDB" id="A0A0L7LIH8"/>
<dbReference type="EMBL" id="JTDY01001001">
    <property type="protein sequence ID" value="KOB75149.1"/>
    <property type="molecule type" value="Genomic_DNA"/>
</dbReference>
<evidence type="ECO:0000256" key="2">
    <source>
        <dbReference type="ARBA" id="ARBA00008744"/>
    </source>
</evidence>
<evidence type="ECO:0000256" key="9">
    <source>
        <dbReference type="SAM" id="Phobius"/>
    </source>
</evidence>
<gene>
    <name evidence="10" type="ORF">OBRU01_07654</name>
</gene>
<dbReference type="Pfam" id="PF10034">
    <property type="entry name" value="Dpy19"/>
    <property type="match status" value="2"/>
</dbReference>
<evidence type="ECO:0000256" key="7">
    <source>
        <dbReference type="ARBA" id="ARBA00023136"/>
    </source>
</evidence>
<feature type="non-terminal residue" evidence="10">
    <location>
        <position position="499"/>
    </location>
</feature>
<dbReference type="Proteomes" id="UP000037510">
    <property type="component" value="Unassembled WGS sequence"/>
</dbReference>
<evidence type="ECO:0000256" key="1">
    <source>
        <dbReference type="ARBA" id="ARBA00004141"/>
    </source>
</evidence>
<comment type="similarity">
    <text evidence="2">Belongs to the dpy-19 family.</text>
</comment>
<keyword evidence="11" id="KW-1185">Reference proteome</keyword>
<accession>A0A0L7LIH8</accession>
<feature type="compositionally biased region" description="Basic and acidic residues" evidence="8">
    <location>
        <begin position="388"/>
        <end position="410"/>
    </location>
</feature>
<feature type="region of interest" description="Disordered" evidence="8">
    <location>
        <begin position="388"/>
        <end position="418"/>
    </location>
</feature>
<keyword evidence="5 9" id="KW-0812">Transmembrane</keyword>
<feature type="transmembrane region" description="Helical" evidence="9">
    <location>
        <begin position="282"/>
        <end position="303"/>
    </location>
</feature>
<organism evidence="10 11">
    <name type="scientific">Operophtera brumata</name>
    <name type="common">Winter moth</name>
    <name type="synonym">Phalaena brumata</name>
    <dbReference type="NCBI Taxonomy" id="104452"/>
    <lineage>
        <taxon>Eukaryota</taxon>
        <taxon>Metazoa</taxon>
        <taxon>Ecdysozoa</taxon>
        <taxon>Arthropoda</taxon>
        <taxon>Hexapoda</taxon>
        <taxon>Insecta</taxon>
        <taxon>Pterygota</taxon>
        <taxon>Neoptera</taxon>
        <taxon>Endopterygota</taxon>
        <taxon>Lepidoptera</taxon>
        <taxon>Glossata</taxon>
        <taxon>Ditrysia</taxon>
        <taxon>Geometroidea</taxon>
        <taxon>Geometridae</taxon>
        <taxon>Larentiinae</taxon>
        <taxon>Operophtera</taxon>
    </lineage>
</organism>
<comment type="subcellular location">
    <subcellularLocation>
        <location evidence="1">Membrane</location>
        <topology evidence="1">Multi-pass membrane protein</topology>
    </subcellularLocation>
</comment>
<evidence type="ECO:0000256" key="4">
    <source>
        <dbReference type="ARBA" id="ARBA00022679"/>
    </source>
</evidence>
<dbReference type="PANTHER" id="PTHR31488:SF1">
    <property type="entry name" value="C-MANNOSYLTRANSFERASE DPY19L1"/>
    <property type="match status" value="1"/>
</dbReference>
<keyword evidence="6 9" id="KW-1133">Transmembrane helix</keyword>
<protein>
    <submittedName>
        <fullName evidence="10">Dpy-19-like protein 1</fullName>
    </submittedName>
</protein>
<keyword evidence="3" id="KW-0328">Glycosyltransferase</keyword>
<comment type="caution">
    <text evidence="10">The sequence shown here is derived from an EMBL/GenBank/DDBJ whole genome shotgun (WGS) entry which is preliminary data.</text>
</comment>
<dbReference type="PANTHER" id="PTHR31488">
    <property type="entry name" value="DPY-19-LIKE 1, LIKE (H. SAPIENS)"/>
    <property type="match status" value="1"/>
</dbReference>
<evidence type="ECO:0000256" key="6">
    <source>
        <dbReference type="ARBA" id="ARBA00022989"/>
    </source>
</evidence>
<proteinExistence type="inferred from homology"/>